<feature type="transmembrane region" description="Helical" evidence="1">
    <location>
        <begin position="160"/>
        <end position="179"/>
    </location>
</feature>
<organism evidence="2 3">
    <name type="scientific">Nematocida parisii (strain ERTm3)</name>
    <name type="common">Nematode killer fungus</name>
    <dbReference type="NCBI Taxonomy" id="935791"/>
    <lineage>
        <taxon>Eukaryota</taxon>
        <taxon>Fungi</taxon>
        <taxon>Fungi incertae sedis</taxon>
        <taxon>Microsporidia</taxon>
        <taxon>Nematocida</taxon>
    </lineage>
</organism>
<feature type="transmembrane region" description="Helical" evidence="1">
    <location>
        <begin position="200"/>
        <end position="222"/>
    </location>
</feature>
<reference evidence="2" key="1">
    <citation type="submission" date="2011-01" db="EMBL/GenBank/DDBJ databases">
        <title>The Genome Sequence of Nematocida parisii strain ERTm3.</title>
        <authorList>
            <consortium name="The Broad Institute Genome Sequencing Platform"/>
            <consortium name="The Broad Institute Genome Sequencing Center for Infectious Disease"/>
            <person name="Cuomo C."/>
            <person name="Troemel E."/>
            <person name="Young S.K."/>
            <person name="Zeng Q."/>
            <person name="Gargeya S."/>
            <person name="Fitzgerald M."/>
            <person name="Haas B."/>
            <person name="Abouelleil A."/>
            <person name="Alvarado L."/>
            <person name="Arachchi H.M."/>
            <person name="Berlin A."/>
            <person name="Chapman S.B."/>
            <person name="Gearin G."/>
            <person name="Goldberg J."/>
            <person name="Griggs A."/>
            <person name="Gujja S."/>
            <person name="Hansen M."/>
            <person name="Heiman D."/>
            <person name="Howarth C."/>
            <person name="Larimer J."/>
            <person name="Lui A."/>
            <person name="MacDonald P.J.P."/>
            <person name="McCowen C."/>
            <person name="Montmayeur A."/>
            <person name="Murphy C."/>
            <person name="Neiman D."/>
            <person name="Pearson M."/>
            <person name="Priest M."/>
            <person name="Roberts A."/>
            <person name="Saif S."/>
            <person name="Shea T."/>
            <person name="Sisk P."/>
            <person name="Stolte C."/>
            <person name="Sykes S."/>
            <person name="Wortman J."/>
            <person name="Nusbaum C."/>
            <person name="Birren B."/>
        </authorList>
    </citation>
    <scope>NUCLEOTIDE SEQUENCE</scope>
    <source>
        <strain evidence="2">ERTm3</strain>
    </source>
</reference>
<sequence length="260" mass="29999">MLENIAALQESMQGLLIYQTAKNNIEKTILELCRICSEEVAISSEKTFSVFGIDIMHILSIIYNPRGCIVNIFNLAVCAAMLACLYTLLISIFTVPQMLISITLDFDEKDPDSNPEKSIWDALYMLFSYACELFIIGFLVLTSCYITAEVYYRQGQTLKSILLALLFNISVVSLMRTIHTRVMPIYIMHNMHAPYKRYNCPWFFMAYLSTAYLGIELIYLAFFKKDPLSLLEFLIEFKIILVLSYIIFILDLKEKLKKSQ</sequence>
<dbReference type="VEuPathDB" id="MicrosporidiaDB:NEQG_01802"/>
<evidence type="ECO:0000313" key="2">
    <source>
        <dbReference type="EMBL" id="EIJ88358.1"/>
    </source>
</evidence>
<dbReference type="OrthoDB" id="10331480at2759"/>
<accession>I3EGL1</accession>
<keyword evidence="1" id="KW-0812">Transmembrane</keyword>
<dbReference type="AlphaFoldDB" id="I3EGL1"/>
<dbReference type="EMBL" id="GL870879">
    <property type="protein sequence ID" value="EIJ88358.1"/>
    <property type="molecule type" value="Genomic_DNA"/>
</dbReference>
<proteinExistence type="predicted"/>
<keyword evidence="1" id="KW-1133">Transmembrane helix</keyword>
<name>I3EGL1_NEMP3</name>
<dbReference type="HOGENOM" id="CLU_1069954_0_0_1"/>
<dbReference type="InParanoid" id="I3EGL1"/>
<keyword evidence="1" id="KW-0472">Membrane</keyword>
<evidence type="ECO:0000313" key="3">
    <source>
        <dbReference type="Proteomes" id="UP000002872"/>
    </source>
</evidence>
<evidence type="ECO:0000256" key="1">
    <source>
        <dbReference type="SAM" id="Phobius"/>
    </source>
</evidence>
<feature type="transmembrane region" description="Helical" evidence="1">
    <location>
        <begin position="228"/>
        <end position="250"/>
    </location>
</feature>
<feature type="transmembrane region" description="Helical" evidence="1">
    <location>
        <begin position="123"/>
        <end position="148"/>
    </location>
</feature>
<protein>
    <submittedName>
        <fullName evidence="2">Uncharacterized protein</fullName>
    </submittedName>
</protein>
<dbReference type="Proteomes" id="UP000002872">
    <property type="component" value="Unassembled WGS sequence"/>
</dbReference>
<feature type="transmembrane region" description="Helical" evidence="1">
    <location>
        <begin position="72"/>
        <end position="95"/>
    </location>
</feature>
<keyword evidence="3" id="KW-1185">Reference proteome</keyword>
<gene>
    <name evidence="2" type="ORF">NEQG_01802</name>
</gene>